<keyword evidence="3" id="KW-1185">Reference proteome</keyword>
<dbReference type="Gene3D" id="1.20.1440.60">
    <property type="entry name" value="23S rRNA-intervening sequence"/>
    <property type="match status" value="1"/>
</dbReference>
<dbReference type="InterPro" id="IPR036583">
    <property type="entry name" value="23S_rRNA_IVS_sf"/>
</dbReference>
<feature type="domain" description="bAvd-like" evidence="1">
    <location>
        <begin position="15"/>
        <end position="113"/>
    </location>
</feature>
<evidence type="ECO:0000313" key="2">
    <source>
        <dbReference type="EMBL" id="VVE47545.1"/>
    </source>
</evidence>
<dbReference type="EMBL" id="CABPSE010000020">
    <property type="protein sequence ID" value="VVE47545.1"/>
    <property type="molecule type" value="Genomic_DNA"/>
</dbReference>
<accession>A0A5E4YGS4</accession>
<organism evidence="2 3">
    <name type="scientific">Pandoraea communis</name>
    <dbReference type="NCBI Taxonomy" id="2508297"/>
    <lineage>
        <taxon>Bacteria</taxon>
        <taxon>Pseudomonadati</taxon>
        <taxon>Pseudomonadota</taxon>
        <taxon>Betaproteobacteria</taxon>
        <taxon>Burkholderiales</taxon>
        <taxon>Burkholderiaceae</taxon>
        <taxon>Pandoraea</taxon>
    </lineage>
</organism>
<protein>
    <submittedName>
        <fullName evidence="2">Four helix bundle protein</fullName>
    </submittedName>
</protein>
<dbReference type="Pfam" id="PF22296">
    <property type="entry name" value="bAvd"/>
    <property type="match status" value="1"/>
</dbReference>
<dbReference type="InterPro" id="IPR055360">
    <property type="entry name" value="bAvd"/>
</dbReference>
<reference evidence="2 3" key="1">
    <citation type="submission" date="2019-08" db="EMBL/GenBank/DDBJ databases">
        <authorList>
            <person name="Peeters C."/>
        </authorList>
    </citation>
    <scope>NUCLEOTIDE SEQUENCE [LARGE SCALE GENOMIC DNA]</scope>
    <source>
        <strain evidence="2 3">LMG 31111</strain>
    </source>
</reference>
<dbReference type="CDD" id="cd16376">
    <property type="entry name" value="Avd_like"/>
    <property type="match status" value="1"/>
</dbReference>
<proteinExistence type="predicted"/>
<dbReference type="AlphaFoldDB" id="A0A5E4YGS4"/>
<gene>
    <name evidence="2" type="ORF">PCO31111_04521</name>
</gene>
<name>A0A5E4YGS4_9BURK</name>
<dbReference type="Proteomes" id="UP000383971">
    <property type="component" value="Unassembled WGS sequence"/>
</dbReference>
<sequence>MALHSSLPIHRTGVRLLSLAFKVQEQMPRSMKRILGEKITQHCVDMLDLMALANASKREVRAEYIERLLTEQRTVTVLLHVGHDARYLSPKLWAESIELLGSIGKQAGGWLKSANKAPAA</sequence>
<evidence type="ECO:0000313" key="3">
    <source>
        <dbReference type="Proteomes" id="UP000383971"/>
    </source>
</evidence>
<evidence type="ECO:0000259" key="1">
    <source>
        <dbReference type="Pfam" id="PF22296"/>
    </source>
</evidence>